<comment type="caution">
    <text evidence="2">The sequence shown here is derived from an EMBL/GenBank/DDBJ whole genome shotgun (WGS) entry which is preliminary data.</text>
</comment>
<evidence type="ECO:0000313" key="3">
    <source>
        <dbReference type="Proteomes" id="UP001219525"/>
    </source>
</evidence>
<organism evidence="2 3">
    <name type="scientific">Mycena pura</name>
    <dbReference type="NCBI Taxonomy" id="153505"/>
    <lineage>
        <taxon>Eukaryota</taxon>
        <taxon>Fungi</taxon>
        <taxon>Dikarya</taxon>
        <taxon>Basidiomycota</taxon>
        <taxon>Agaricomycotina</taxon>
        <taxon>Agaricomycetes</taxon>
        <taxon>Agaricomycetidae</taxon>
        <taxon>Agaricales</taxon>
        <taxon>Marasmiineae</taxon>
        <taxon>Mycenaceae</taxon>
        <taxon>Mycena</taxon>
    </lineage>
</organism>
<proteinExistence type="predicted"/>
<reference evidence="2" key="1">
    <citation type="submission" date="2023-03" db="EMBL/GenBank/DDBJ databases">
        <title>Massive genome expansion in bonnet fungi (Mycena s.s.) driven by repeated elements and novel gene families across ecological guilds.</title>
        <authorList>
            <consortium name="Lawrence Berkeley National Laboratory"/>
            <person name="Harder C.B."/>
            <person name="Miyauchi S."/>
            <person name="Viragh M."/>
            <person name="Kuo A."/>
            <person name="Thoen E."/>
            <person name="Andreopoulos B."/>
            <person name="Lu D."/>
            <person name="Skrede I."/>
            <person name="Drula E."/>
            <person name="Henrissat B."/>
            <person name="Morin E."/>
            <person name="Kohler A."/>
            <person name="Barry K."/>
            <person name="LaButti K."/>
            <person name="Morin E."/>
            <person name="Salamov A."/>
            <person name="Lipzen A."/>
            <person name="Mereny Z."/>
            <person name="Hegedus B."/>
            <person name="Baldrian P."/>
            <person name="Stursova M."/>
            <person name="Weitz H."/>
            <person name="Taylor A."/>
            <person name="Grigoriev I.V."/>
            <person name="Nagy L.G."/>
            <person name="Martin F."/>
            <person name="Kauserud H."/>
        </authorList>
    </citation>
    <scope>NUCLEOTIDE SEQUENCE</scope>
    <source>
        <strain evidence="2">9144</strain>
    </source>
</reference>
<evidence type="ECO:0000313" key="2">
    <source>
        <dbReference type="EMBL" id="KAJ7208503.1"/>
    </source>
</evidence>
<protein>
    <submittedName>
        <fullName evidence="2">Uncharacterized protein</fullName>
    </submittedName>
</protein>
<sequence>MEFTSCLPPASRLRPSAVEPHAARRQRTRRASTAPPWEQPRDPAAPAYIQRGSGRAGALPLRTCTIRLPDMNLNVRRAPRDAIDGVGRAEAVDKQGTHDYARRISSRADYATLYDYARFWTLMDYPTLEGVHNRPIIGTVIGGVIA</sequence>
<dbReference type="Proteomes" id="UP001219525">
    <property type="component" value="Unassembled WGS sequence"/>
</dbReference>
<evidence type="ECO:0000256" key="1">
    <source>
        <dbReference type="SAM" id="MobiDB-lite"/>
    </source>
</evidence>
<keyword evidence="3" id="KW-1185">Reference proteome</keyword>
<feature type="region of interest" description="Disordered" evidence="1">
    <location>
        <begin position="1"/>
        <end position="52"/>
    </location>
</feature>
<dbReference type="EMBL" id="JARJCW010000033">
    <property type="protein sequence ID" value="KAJ7208503.1"/>
    <property type="molecule type" value="Genomic_DNA"/>
</dbReference>
<name>A0AAD6VBS2_9AGAR</name>
<gene>
    <name evidence="2" type="ORF">GGX14DRAFT_566732</name>
</gene>
<accession>A0AAD6VBS2</accession>
<dbReference type="AlphaFoldDB" id="A0AAD6VBS2"/>